<dbReference type="Pfam" id="PF20478">
    <property type="entry name" value="P2RX7_C"/>
    <property type="match status" value="1"/>
</dbReference>
<dbReference type="EMBL" id="JBBPFD010000022">
    <property type="protein sequence ID" value="KAK7881413.1"/>
    <property type="molecule type" value="Genomic_DNA"/>
</dbReference>
<dbReference type="InterPro" id="IPR046815">
    <property type="entry name" value="P2RX7_C"/>
</dbReference>
<feature type="domain" description="P2X purinoreceptor 7 intracellular" evidence="2">
    <location>
        <begin position="70"/>
        <end position="121"/>
    </location>
</feature>
<evidence type="ECO:0000313" key="4">
    <source>
        <dbReference type="Proteomes" id="UP001460270"/>
    </source>
</evidence>
<sequence length="132" mass="14121">MESDSENSIATEHSFDVEDFSPPVSPDAADDSELNPLPYQFEPLAREMSELGATGGAEAAEPEIAGARTGAVSEWCTCGHCSSVVDEVMRRCEQVGGMACITAHPGFEPVALNPYVLQAVYATYVQLFGEMQ</sequence>
<keyword evidence="4" id="KW-1185">Reference proteome</keyword>
<evidence type="ECO:0000259" key="2">
    <source>
        <dbReference type="Pfam" id="PF20478"/>
    </source>
</evidence>
<evidence type="ECO:0000313" key="3">
    <source>
        <dbReference type="EMBL" id="KAK7881413.1"/>
    </source>
</evidence>
<reference evidence="4" key="1">
    <citation type="submission" date="2024-04" db="EMBL/GenBank/DDBJ databases">
        <title>Salinicola lusitanus LLJ914,a marine bacterium isolated from the Okinawa Trough.</title>
        <authorList>
            <person name="Li J."/>
        </authorList>
    </citation>
    <scope>NUCLEOTIDE SEQUENCE [LARGE SCALE GENOMIC DNA]</scope>
</reference>
<comment type="caution">
    <text evidence="3">The sequence shown here is derived from an EMBL/GenBank/DDBJ whole genome shotgun (WGS) entry which is preliminary data.</text>
</comment>
<feature type="region of interest" description="Disordered" evidence="1">
    <location>
        <begin position="1"/>
        <end position="40"/>
    </location>
</feature>
<evidence type="ECO:0000256" key="1">
    <source>
        <dbReference type="SAM" id="MobiDB-lite"/>
    </source>
</evidence>
<dbReference type="Proteomes" id="UP001460270">
    <property type="component" value="Unassembled WGS sequence"/>
</dbReference>
<feature type="compositionally biased region" description="Polar residues" evidence="1">
    <location>
        <begin position="1"/>
        <end position="11"/>
    </location>
</feature>
<accession>A0AAW0MY14</accession>
<gene>
    <name evidence="3" type="ORF">WMY93_029822</name>
</gene>
<proteinExistence type="predicted"/>
<organism evidence="3 4">
    <name type="scientific">Mugilogobius chulae</name>
    <name type="common">yellowstripe goby</name>
    <dbReference type="NCBI Taxonomy" id="88201"/>
    <lineage>
        <taxon>Eukaryota</taxon>
        <taxon>Metazoa</taxon>
        <taxon>Chordata</taxon>
        <taxon>Craniata</taxon>
        <taxon>Vertebrata</taxon>
        <taxon>Euteleostomi</taxon>
        <taxon>Actinopterygii</taxon>
        <taxon>Neopterygii</taxon>
        <taxon>Teleostei</taxon>
        <taxon>Neoteleostei</taxon>
        <taxon>Acanthomorphata</taxon>
        <taxon>Gobiaria</taxon>
        <taxon>Gobiiformes</taxon>
        <taxon>Gobioidei</taxon>
        <taxon>Gobiidae</taxon>
        <taxon>Gobionellinae</taxon>
        <taxon>Mugilogobius</taxon>
    </lineage>
</organism>
<name>A0AAW0MY14_9GOBI</name>
<protein>
    <recommendedName>
        <fullName evidence="2">P2X purinoreceptor 7 intracellular domain-containing protein</fullName>
    </recommendedName>
</protein>
<dbReference type="AlphaFoldDB" id="A0AAW0MY14"/>